<evidence type="ECO:0000313" key="4">
    <source>
        <dbReference type="Proteomes" id="UP000321224"/>
    </source>
</evidence>
<protein>
    <submittedName>
        <fullName evidence="1">Uncharacterized protein</fullName>
    </submittedName>
</protein>
<reference evidence="2 3" key="1">
    <citation type="submission" date="2016-10" db="EMBL/GenBank/DDBJ databases">
        <authorList>
            <person name="Varghese N."/>
            <person name="Submissions S."/>
        </authorList>
    </citation>
    <scope>NUCLEOTIDE SEQUENCE [LARGE SCALE GENOMIC DNA]</scope>
    <source>
        <strain evidence="2 3">DSM 2260</strain>
    </source>
</reference>
<gene>
    <name evidence="1" type="ORF">MVI01_27390</name>
    <name evidence="2" type="ORF">SAMN04488504_101291</name>
</gene>
<accession>A0A511HBW0</accession>
<sequence length="88" mass="9926">MAREQCVTYALGEMKLPGLFRKERTTIQAADAQDHAERLLAESLRMLGQVCAKVADAIEAQRLSRQGYTHNTYLRRTDGDEDDTVKKA</sequence>
<evidence type="ECO:0000313" key="2">
    <source>
        <dbReference type="EMBL" id="SDD29339.1"/>
    </source>
</evidence>
<dbReference type="EMBL" id="FNAJ01000001">
    <property type="protein sequence ID" value="SDD29339.1"/>
    <property type="molecule type" value="Genomic_DNA"/>
</dbReference>
<name>A0A511HBW0_9BACT</name>
<proteinExistence type="predicted"/>
<organism evidence="1 4">
    <name type="scientific">Myxococcus virescens</name>
    <dbReference type="NCBI Taxonomy" id="83456"/>
    <lineage>
        <taxon>Bacteria</taxon>
        <taxon>Pseudomonadati</taxon>
        <taxon>Myxococcota</taxon>
        <taxon>Myxococcia</taxon>
        <taxon>Myxococcales</taxon>
        <taxon>Cystobacterineae</taxon>
        <taxon>Myxococcaceae</taxon>
        <taxon>Myxococcus</taxon>
    </lineage>
</organism>
<dbReference type="EMBL" id="BJVY01000013">
    <property type="protein sequence ID" value="GEL70955.1"/>
    <property type="molecule type" value="Genomic_DNA"/>
</dbReference>
<dbReference type="Proteomes" id="UP000321224">
    <property type="component" value="Unassembled WGS sequence"/>
</dbReference>
<evidence type="ECO:0000313" key="1">
    <source>
        <dbReference type="EMBL" id="GEL70955.1"/>
    </source>
</evidence>
<evidence type="ECO:0000313" key="3">
    <source>
        <dbReference type="Proteomes" id="UP000198717"/>
    </source>
</evidence>
<reference evidence="1 4" key="2">
    <citation type="submission" date="2019-07" db="EMBL/GenBank/DDBJ databases">
        <title>Whole genome shotgun sequence of Myxococcus virescens NBRC 100334.</title>
        <authorList>
            <person name="Hosoyama A."/>
            <person name="Uohara A."/>
            <person name="Ohji S."/>
            <person name="Ichikawa N."/>
        </authorList>
    </citation>
    <scope>NUCLEOTIDE SEQUENCE [LARGE SCALE GENOMIC DNA]</scope>
    <source>
        <strain evidence="1 4">NBRC 100334</strain>
    </source>
</reference>
<dbReference type="AlphaFoldDB" id="A0A511HBW0"/>
<comment type="caution">
    <text evidence="1">The sequence shown here is derived from an EMBL/GenBank/DDBJ whole genome shotgun (WGS) entry which is preliminary data.</text>
</comment>
<keyword evidence="3" id="KW-1185">Reference proteome</keyword>
<dbReference type="Proteomes" id="UP000198717">
    <property type="component" value="Unassembled WGS sequence"/>
</dbReference>